<evidence type="ECO:0000313" key="20">
    <source>
        <dbReference type="WBParaSite" id="SMTH1_13620.1"/>
    </source>
</evidence>
<reference evidence="20" key="1">
    <citation type="submission" date="2023-11" db="UniProtKB">
        <authorList>
            <consortium name="WormBaseParasite"/>
        </authorList>
    </citation>
    <scope>IDENTIFICATION</scope>
</reference>
<feature type="region of interest" description="Disordered" evidence="15">
    <location>
        <begin position="1586"/>
        <end position="1611"/>
    </location>
</feature>
<keyword evidence="5" id="KW-0963">Cytoplasm</keyword>
<feature type="compositionally biased region" description="Polar residues" evidence="15">
    <location>
        <begin position="233"/>
        <end position="242"/>
    </location>
</feature>
<dbReference type="GO" id="GO:0005737">
    <property type="term" value="C:cytoplasm"/>
    <property type="evidence" value="ECO:0007669"/>
    <property type="project" value="UniProtKB-SubCell"/>
</dbReference>
<evidence type="ECO:0000256" key="4">
    <source>
        <dbReference type="ARBA" id="ARBA00012513"/>
    </source>
</evidence>
<dbReference type="WBParaSite" id="SMTH1_13620.1">
    <property type="protein sequence ID" value="SMTH1_13620.1"/>
    <property type="gene ID" value="SMTH1_13620"/>
</dbReference>
<name>A0AA85AV75_9TREM</name>
<evidence type="ECO:0000259" key="17">
    <source>
        <dbReference type="PROSITE" id="PS50106"/>
    </source>
</evidence>
<dbReference type="InterPro" id="IPR000961">
    <property type="entry name" value="AGC-kinase_C"/>
</dbReference>
<feature type="region of interest" description="Disordered" evidence="15">
    <location>
        <begin position="2328"/>
        <end position="2355"/>
    </location>
</feature>
<evidence type="ECO:0000256" key="5">
    <source>
        <dbReference type="ARBA" id="ARBA00022490"/>
    </source>
</evidence>
<evidence type="ECO:0000259" key="18">
    <source>
        <dbReference type="PROSITE" id="PS51285"/>
    </source>
</evidence>
<keyword evidence="11" id="KW-0067">ATP-binding</keyword>
<comment type="catalytic activity">
    <reaction evidence="13">
        <text>L-threonyl-[protein] + ATP = O-phospho-L-threonyl-[protein] + ADP + H(+)</text>
        <dbReference type="Rhea" id="RHEA:46608"/>
        <dbReference type="Rhea" id="RHEA-COMP:11060"/>
        <dbReference type="Rhea" id="RHEA-COMP:11605"/>
        <dbReference type="ChEBI" id="CHEBI:15378"/>
        <dbReference type="ChEBI" id="CHEBI:30013"/>
        <dbReference type="ChEBI" id="CHEBI:30616"/>
        <dbReference type="ChEBI" id="CHEBI:61977"/>
        <dbReference type="ChEBI" id="CHEBI:456216"/>
        <dbReference type="EC" id="2.7.11.1"/>
    </reaction>
</comment>
<dbReference type="GO" id="GO:0005524">
    <property type="term" value="F:ATP binding"/>
    <property type="evidence" value="ECO:0007669"/>
    <property type="project" value="UniProtKB-KW"/>
</dbReference>
<keyword evidence="9" id="KW-0547">Nucleotide-binding</keyword>
<dbReference type="PANTHER" id="PTHR24356:SF414">
    <property type="entry name" value="NON-SPECIFIC SERINE_THREONINE PROTEIN KINASE"/>
    <property type="match status" value="1"/>
</dbReference>
<evidence type="ECO:0000256" key="1">
    <source>
        <dbReference type="ARBA" id="ARBA00001946"/>
    </source>
</evidence>
<feature type="region of interest" description="Disordered" evidence="15">
    <location>
        <begin position="1430"/>
        <end position="1464"/>
    </location>
</feature>
<feature type="domain" description="PDZ" evidence="17">
    <location>
        <begin position="1942"/>
        <end position="2030"/>
    </location>
</feature>
<comment type="catalytic activity">
    <reaction evidence="14">
        <text>L-seryl-[protein] + ATP = O-phospho-L-seryl-[protein] + ADP + H(+)</text>
        <dbReference type="Rhea" id="RHEA:17989"/>
        <dbReference type="Rhea" id="RHEA-COMP:9863"/>
        <dbReference type="Rhea" id="RHEA-COMP:11604"/>
        <dbReference type="ChEBI" id="CHEBI:15378"/>
        <dbReference type="ChEBI" id="CHEBI:29999"/>
        <dbReference type="ChEBI" id="CHEBI:30616"/>
        <dbReference type="ChEBI" id="CHEBI:83421"/>
        <dbReference type="ChEBI" id="CHEBI:456216"/>
        <dbReference type="EC" id="2.7.11.1"/>
    </reaction>
</comment>
<protein>
    <recommendedName>
        <fullName evidence="4">non-specific serine/threonine protein kinase</fullName>
        <ecNumber evidence="4">2.7.11.1</ecNumber>
    </recommendedName>
</protein>
<dbReference type="SMART" id="SM00228">
    <property type="entry name" value="PDZ"/>
    <property type="match status" value="1"/>
</dbReference>
<evidence type="ECO:0000256" key="15">
    <source>
        <dbReference type="SAM" id="MobiDB-lite"/>
    </source>
</evidence>
<feature type="region of interest" description="Disordered" evidence="15">
    <location>
        <begin position="1796"/>
        <end position="1818"/>
    </location>
</feature>
<dbReference type="SMART" id="SM00220">
    <property type="entry name" value="S_TKc"/>
    <property type="match status" value="1"/>
</dbReference>
<dbReference type="Pfam" id="PF08926">
    <property type="entry name" value="DUF1908"/>
    <property type="match status" value="1"/>
</dbReference>
<keyword evidence="12" id="KW-0460">Magnesium</keyword>
<sequence length="2510" mass="277376">MSDQFSPKPDDHNLSEGSNQRFSEAPATLHSSTPSKSVASCPLGRTVHNLSLLRGSSIHIGHDLKSPSHRWAASDRLRLIHFLQDIQLDRALDVLPDNCTYEDLLKCTLEELRSVFTGCLTESEINSVYSDLHSYASSGYTTESHSRSEECQLRRCSETCPSDQVRQMSTGANRRSRPLLGSFSCASSEPHSECVKTKLHAASSGTSGEETSISECSASKMDAEQPKAVKRASSLSSGDIPQIQSNYRPSSLSISSALTDSHSLSLQEDDLHSQSVCDSQSKDYSIANSALPVSCNIQKQRADINACSVISSASYSVPICQQVSNELQLSPFFSSRLSSYDGHSIPSTLLRIKGSFIGQSAPNLLYYKRDPNYNQFVHCRNSYQNVSSAYTPPSSLKSPESLICSKAPNSPKYEAIVRQSKVSTNQSLLGSASGAIKNIDETTRALTSLPFHTQRRSMLVSGLGSLSGSSGCMADRSMSSPAPSNEPDSPVFSTASLAHSDIPYLVSPKNSVVAYEPPQLTRSSDLSGENSKTEMPSKKSQTNYKVITSKNIDTIPLQESCDASLFTEKRSFIPRLHLERKHTLDCRRWSLASLPSSGYGTNTSESGSHLSRSRCSSRENVSHSLHPQTNTLYANDHGISARSKYQTSIQTPVKSIPIERSYSMRSPSIPVYSQLPNSKSPLSLSSSAGQNTESPNLCFISRSPKESCTAETRSDISLSNVLPFLYTSVHSADSKSVPHTPVTRASPRINHSSVSAVQTCYNSSFDGCRTRSRSLSPLRVSNVGGEQDILLLNHVYRERFPKASAHMQEQLASLADEMEHMDTVSWSAVARFVHCQVVQHARDCLQKALSGLVTCRYFYEMTENLSKLVEDTRTRDADSIPLVVTFVRRLLLIIARPARLLECLEFDPSEFYQMLEVAESHVRHRTNSVNVPGSQIISADVPLYIISKLGLSKTVLDESQNIKASHLCSSNLNDSHHSEKFKSDSTIRVRTTSGSNLDSCMHTDDEIVSRTARSNSSCVPIRPPCEADFEVIKLISNGAYGAVYLVRHKITRQRFSLKKIRKQHLQLRNQVEQVFAERDIMSFADNPFVVSLCCTFETKKCLCMVMEYVEGGDVATLLKHIGGPLPLDLARMYFAETVLALEYLHNYGIVHRDLKPDNLLITHEGHIKLTDFGLSRIGLMNLATNLYEKNLDLEKDCKMFRDKQVFGTPEYIAPEVILRQGYGKPVDWWSMGIMLYEFLVGCVPFCGATIEELFDNIVTAPIDWPEEEEWKVTPSAVDIITRLLERDPLLRLGTIGGSSEVKETIFFSGPGAVDWKNLLRQKATFVPQLEHDEDTSYFDPRTDRYKHDVENDEDVYIPMDYGVYSNRSSPAPHLSVSRNFSFNSSADQSLTNIIRRPAASRLGRAKQQAAEHKRSHSLGDSNNLFVRSFKSRSKSRSIRDSPINTPQSFMHSELSSPSSQRSLCQQKYDPEKIEHDLVTSTLTAESVASRNALHLLQNLSLTSSIIENSTSSKLANENSIHNQQSMTSGIRLEKLNIDVTKSEVSDDDHDDNQNITDESRTFHYFSSYSPRFSVVLEQARMNELRNNSNTSLNSNDVDPVSEKNPPHTSSRINLASSNNFNIKRGNSELPKGTCTFAADKQQSITNKQNIISSDQSLNNFQINTNSSNFQSSDIPSAPESFKCDQFSSEIVNPSVIIPSITHTGTENATPILLNIKESDKFHFISDASKHSKSSESDSNSSLELFQNDSSIRSFGNSTREDEPTIYQPITLISSESVEKPPLVPINCPNLEHFASHTASHSSTSSSSSSKSSLSLTTLTPHLTPHTESLFSPIGDHDSTLHKGPWFLNVDLKPDEGHLNVCPYQHTPRSFMSFKSTSPVLSQSSGTSTTKSDMYCSYSPSSSGPLIFNNPSRVMHLPVSPVGHNPPSLRPFMPYTLGIPRQAIIINKGKQGFGFVFRAIRVFFGLSDAYTLHHLVLGVVPHGPAAKAGLKEADLILSVNDVSTIGMYHTDVVKLILQSGTTLRLHATPISQTFIRSDGPYRSSGRLVPRVTSSHLLNNNSNGKNNYTTRYSNQIPDKHTCTSYTPFNPLMSCHSNSPEIIPKDVSSLPFDGKSYASVCASNSSRHTNEVAKRITRRLTIREARHRHLNNGAYESKVQHIQPDTNLNCIHQSDSMPNNAYMDKSKFCYSQPVTCSKGSAQTYASVAAQRFGISLCQTSTHPISSNSISQNNIMFFPAHRRSLEKPLIRQLSERQHRAMFSTPDDMSLTNSPTVYSPRNIIPYSSPNQSPRSDHFQKQNVFSFHRPSLTVTPGFSGSSFSSGWCSGGDLSSHSSPGSGSSSSASVPRPCDSTHSSLNPFQQGRFGSLRASCHSANHFLNSNLDNSSMKLTSARQQAPKSTFVTQNSNGSQCRHSDPIRHVKISKDTRIVCSVVPNVQNSNNNLSASIQTPAFTPPPPQTAIQKIDSDKFSIQANALVSSGQVKLRRHSHRFAVQHVTSPKSPAESSDEKSKN</sequence>
<dbReference type="GO" id="GO:0035556">
    <property type="term" value="P:intracellular signal transduction"/>
    <property type="evidence" value="ECO:0007669"/>
    <property type="project" value="TreeGrafter"/>
</dbReference>
<dbReference type="PANTHER" id="PTHR24356">
    <property type="entry name" value="SERINE/THREONINE-PROTEIN KINASE"/>
    <property type="match status" value="1"/>
</dbReference>
<evidence type="ECO:0000256" key="2">
    <source>
        <dbReference type="ARBA" id="ARBA00004496"/>
    </source>
</evidence>
<evidence type="ECO:0000256" key="7">
    <source>
        <dbReference type="ARBA" id="ARBA00022553"/>
    </source>
</evidence>
<feature type="domain" description="Protein kinase" evidence="16">
    <location>
        <begin position="1029"/>
        <end position="1307"/>
    </location>
</feature>
<feature type="compositionally biased region" description="Low complexity" evidence="15">
    <location>
        <begin position="205"/>
        <end position="217"/>
    </location>
</feature>
<dbReference type="Gene3D" id="3.30.200.20">
    <property type="entry name" value="Phosphorylase Kinase, domain 1"/>
    <property type="match status" value="1"/>
</dbReference>
<dbReference type="EC" id="2.7.11.1" evidence="4"/>
<organism evidence="19 20">
    <name type="scientific">Schistosoma mattheei</name>
    <dbReference type="NCBI Taxonomy" id="31246"/>
    <lineage>
        <taxon>Eukaryota</taxon>
        <taxon>Metazoa</taxon>
        <taxon>Spiralia</taxon>
        <taxon>Lophotrochozoa</taxon>
        <taxon>Platyhelminthes</taxon>
        <taxon>Trematoda</taxon>
        <taxon>Digenea</taxon>
        <taxon>Strigeidida</taxon>
        <taxon>Schistosomatoidea</taxon>
        <taxon>Schistosomatidae</taxon>
        <taxon>Schistosoma</taxon>
    </lineage>
</organism>
<keyword evidence="6" id="KW-0723">Serine/threonine-protein kinase</keyword>
<feature type="region of interest" description="Disordered" evidence="15">
    <location>
        <begin position="1"/>
        <end position="40"/>
    </location>
</feature>
<dbReference type="PROSITE" id="PS50106">
    <property type="entry name" value="PDZ"/>
    <property type="match status" value="1"/>
</dbReference>
<feature type="compositionally biased region" description="Low complexity" evidence="15">
    <location>
        <begin position="1586"/>
        <end position="1595"/>
    </location>
</feature>
<evidence type="ECO:0000256" key="3">
    <source>
        <dbReference type="ARBA" id="ARBA00009903"/>
    </source>
</evidence>
<evidence type="ECO:0000256" key="6">
    <source>
        <dbReference type="ARBA" id="ARBA00022527"/>
    </source>
</evidence>
<dbReference type="Proteomes" id="UP000050791">
    <property type="component" value="Unassembled WGS sequence"/>
</dbReference>
<feature type="compositionally biased region" description="Low complexity" evidence="15">
    <location>
        <begin position="1452"/>
        <end position="1462"/>
    </location>
</feature>
<dbReference type="FunFam" id="1.20.1480.20:FF:000001">
    <property type="entry name" value="microtubule-associated serine/threonine-protein kinase 4 isoform X1"/>
    <property type="match status" value="1"/>
</dbReference>
<accession>A0AA85AV75</accession>
<dbReference type="Gene3D" id="2.30.42.10">
    <property type="match status" value="1"/>
</dbReference>
<dbReference type="InterPro" id="IPR050236">
    <property type="entry name" value="Ser_Thr_kinase_AGC"/>
</dbReference>
<dbReference type="GO" id="GO:0004674">
    <property type="term" value="F:protein serine/threonine kinase activity"/>
    <property type="evidence" value="ECO:0007669"/>
    <property type="project" value="UniProtKB-KW"/>
</dbReference>
<proteinExistence type="inferred from homology"/>
<evidence type="ECO:0000259" key="16">
    <source>
        <dbReference type="PROSITE" id="PS50011"/>
    </source>
</evidence>
<dbReference type="GO" id="GO:0000287">
    <property type="term" value="F:magnesium ion binding"/>
    <property type="evidence" value="ECO:0007669"/>
    <property type="project" value="InterPro"/>
</dbReference>
<dbReference type="FunFam" id="3.30.200.20:FF:000012">
    <property type="entry name" value="microtubule-associated serine/threonine-protein kinase 2 isoform X1"/>
    <property type="match status" value="1"/>
</dbReference>
<dbReference type="InterPro" id="IPR000719">
    <property type="entry name" value="Prot_kinase_dom"/>
</dbReference>
<evidence type="ECO:0000256" key="9">
    <source>
        <dbReference type="ARBA" id="ARBA00022741"/>
    </source>
</evidence>
<dbReference type="InterPro" id="IPR015022">
    <property type="entry name" value="MAST_pre-PK_dom"/>
</dbReference>
<keyword evidence="8" id="KW-0808">Transferase</keyword>
<evidence type="ECO:0000256" key="11">
    <source>
        <dbReference type="ARBA" id="ARBA00022840"/>
    </source>
</evidence>
<feature type="compositionally biased region" description="Polar residues" evidence="15">
    <location>
        <begin position="477"/>
        <end position="490"/>
    </location>
</feature>
<dbReference type="SUPFAM" id="SSF56112">
    <property type="entry name" value="Protein kinase-like (PK-like)"/>
    <property type="match status" value="1"/>
</dbReference>
<feature type="compositionally biased region" description="Low complexity" evidence="15">
    <location>
        <begin position="604"/>
        <end position="614"/>
    </location>
</feature>
<dbReference type="InterPro" id="IPR036034">
    <property type="entry name" value="PDZ_sf"/>
</dbReference>
<feature type="domain" description="AGC-kinase C-terminal" evidence="18">
    <location>
        <begin position="1311"/>
        <end position="1392"/>
    </location>
</feature>
<evidence type="ECO:0000256" key="10">
    <source>
        <dbReference type="ARBA" id="ARBA00022777"/>
    </source>
</evidence>
<feature type="region of interest" description="Disordered" evidence="15">
    <location>
        <begin position="597"/>
        <end position="631"/>
    </location>
</feature>
<comment type="subcellular location">
    <subcellularLocation>
        <location evidence="2">Cytoplasm</location>
    </subcellularLocation>
</comment>
<comment type="cofactor">
    <cofactor evidence="1">
        <name>Mg(2+)</name>
        <dbReference type="ChEBI" id="CHEBI:18420"/>
    </cofactor>
</comment>
<dbReference type="FunFam" id="1.10.510.10:FF:000012">
    <property type="entry name" value="microtubule-associated serine/threonine-protein kinase 2 isoform X1"/>
    <property type="match status" value="1"/>
</dbReference>
<dbReference type="InterPro" id="IPR023142">
    <property type="entry name" value="MAST_pre-PK_dom_sf"/>
</dbReference>
<dbReference type="Pfam" id="PF17820">
    <property type="entry name" value="PDZ_6"/>
    <property type="match status" value="1"/>
</dbReference>
<dbReference type="Pfam" id="PF00069">
    <property type="entry name" value="Pkinase"/>
    <property type="match status" value="1"/>
</dbReference>
<feature type="compositionally biased region" description="Polar residues" evidence="15">
    <location>
        <begin position="520"/>
        <end position="530"/>
    </location>
</feature>
<dbReference type="InterPro" id="IPR008271">
    <property type="entry name" value="Ser/Thr_kinase_AS"/>
</dbReference>
<evidence type="ECO:0000313" key="19">
    <source>
        <dbReference type="Proteomes" id="UP000050791"/>
    </source>
</evidence>
<evidence type="ECO:0000256" key="8">
    <source>
        <dbReference type="ARBA" id="ARBA00022679"/>
    </source>
</evidence>
<dbReference type="InterPro" id="IPR001478">
    <property type="entry name" value="PDZ"/>
</dbReference>
<dbReference type="InterPro" id="IPR037711">
    <property type="entry name" value="MAST"/>
</dbReference>
<comment type="similarity">
    <text evidence="3">Belongs to the protein kinase superfamily. AGC Ser/Thr protein kinase family.</text>
</comment>
<dbReference type="InterPro" id="IPR011009">
    <property type="entry name" value="Kinase-like_dom_sf"/>
</dbReference>
<dbReference type="PROSITE" id="PS50011">
    <property type="entry name" value="PROTEIN_KINASE_DOM"/>
    <property type="match status" value="1"/>
</dbReference>
<dbReference type="SUPFAM" id="SSF140482">
    <property type="entry name" value="MAST3 pre-PK domain-like"/>
    <property type="match status" value="1"/>
</dbReference>
<evidence type="ECO:0000256" key="14">
    <source>
        <dbReference type="ARBA" id="ARBA00048679"/>
    </source>
</evidence>
<feature type="region of interest" description="Disordered" evidence="15">
    <location>
        <begin position="470"/>
        <end position="490"/>
    </location>
</feature>
<dbReference type="PROSITE" id="PS00108">
    <property type="entry name" value="PROTEIN_KINASE_ST"/>
    <property type="match status" value="1"/>
</dbReference>
<evidence type="ECO:0000256" key="12">
    <source>
        <dbReference type="ARBA" id="ARBA00022842"/>
    </source>
</evidence>
<keyword evidence="7" id="KW-0597">Phosphoprotein</keyword>
<feature type="region of interest" description="Disordered" evidence="15">
    <location>
        <begin position="205"/>
        <end position="242"/>
    </location>
</feature>
<keyword evidence="10" id="KW-0418">Kinase</keyword>
<feature type="region of interest" description="Disordered" evidence="15">
    <location>
        <begin position="2488"/>
        <end position="2510"/>
    </location>
</feature>
<dbReference type="InterPro" id="IPR041489">
    <property type="entry name" value="PDZ_6"/>
</dbReference>
<feature type="compositionally biased region" description="Polar residues" evidence="15">
    <location>
        <begin position="29"/>
        <end position="38"/>
    </location>
</feature>
<dbReference type="Gene3D" id="1.20.1480.20">
    <property type="entry name" value="MAST3 pre-PK domain-like"/>
    <property type="match status" value="1"/>
</dbReference>
<dbReference type="PROSITE" id="PS51285">
    <property type="entry name" value="AGC_KINASE_CTER"/>
    <property type="match status" value="1"/>
</dbReference>
<feature type="compositionally biased region" description="Polar residues" evidence="15">
    <location>
        <begin position="622"/>
        <end position="631"/>
    </location>
</feature>
<feature type="compositionally biased region" description="Low complexity" evidence="15">
    <location>
        <begin position="2328"/>
        <end position="2342"/>
    </location>
</feature>
<feature type="compositionally biased region" description="Polar residues" evidence="15">
    <location>
        <begin position="2493"/>
        <end position="2502"/>
    </location>
</feature>
<feature type="region of interest" description="Disordered" evidence="15">
    <location>
        <begin position="520"/>
        <end position="541"/>
    </location>
</feature>
<evidence type="ECO:0000256" key="13">
    <source>
        <dbReference type="ARBA" id="ARBA00047899"/>
    </source>
</evidence>
<dbReference type="SUPFAM" id="SSF50156">
    <property type="entry name" value="PDZ domain-like"/>
    <property type="match status" value="1"/>
</dbReference>
<dbReference type="Gene3D" id="1.10.510.10">
    <property type="entry name" value="Transferase(Phosphotransferase) domain 1"/>
    <property type="match status" value="1"/>
</dbReference>
<dbReference type="CDD" id="cd05609">
    <property type="entry name" value="STKc_MAST"/>
    <property type="match status" value="1"/>
</dbReference>